<dbReference type="InterPro" id="IPR003833">
    <property type="entry name" value="CT_C_D"/>
</dbReference>
<dbReference type="PANTHER" id="PTHR34698:SF2">
    <property type="entry name" value="5-OXOPROLINASE SUBUNIT B"/>
    <property type="match status" value="1"/>
</dbReference>
<evidence type="ECO:0000259" key="4">
    <source>
        <dbReference type="SMART" id="SM00796"/>
    </source>
</evidence>
<evidence type="ECO:0000313" key="5">
    <source>
        <dbReference type="EMBL" id="SMG01465.1"/>
    </source>
</evidence>
<dbReference type="SUPFAM" id="SSF50891">
    <property type="entry name" value="Cyclophilin-like"/>
    <property type="match status" value="1"/>
</dbReference>
<feature type="domain" description="Carboxyltransferase" evidence="4">
    <location>
        <begin position="44"/>
        <end position="242"/>
    </location>
</feature>
<evidence type="ECO:0000313" key="6">
    <source>
        <dbReference type="Proteomes" id="UP000198460"/>
    </source>
</evidence>
<keyword evidence="3" id="KW-0067">ATP-binding</keyword>
<proteinExistence type="predicted"/>
<dbReference type="Proteomes" id="UP000198460">
    <property type="component" value="Unassembled WGS sequence"/>
</dbReference>
<dbReference type="Gene3D" id="2.40.100.10">
    <property type="entry name" value="Cyclophilin-like"/>
    <property type="match status" value="1"/>
</dbReference>
<gene>
    <name evidence="5" type="ORF">BSIN_4344</name>
</gene>
<dbReference type="InterPro" id="IPR010016">
    <property type="entry name" value="PxpB"/>
</dbReference>
<evidence type="ECO:0000256" key="1">
    <source>
        <dbReference type="ARBA" id="ARBA00022741"/>
    </source>
</evidence>
<dbReference type="InterPro" id="IPR029000">
    <property type="entry name" value="Cyclophilin-like_dom_sf"/>
</dbReference>
<dbReference type="GO" id="GO:0005524">
    <property type="term" value="F:ATP binding"/>
    <property type="evidence" value="ECO:0007669"/>
    <property type="project" value="UniProtKB-KW"/>
</dbReference>
<evidence type="ECO:0000256" key="2">
    <source>
        <dbReference type="ARBA" id="ARBA00022801"/>
    </source>
</evidence>
<keyword evidence="2 5" id="KW-0378">Hydrolase</keyword>
<dbReference type="NCBIfam" id="TIGR00370">
    <property type="entry name" value="5-oxoprolinase subunit PxpB"/>
    <property type="match status" value="1"/>
</dbReference>
<reference evidence="5 6" key="1">
    <citation type="submission" date="2017-04" db="EMBL/GenBank/DDBJ databases">
        <authorList>
            <person name="Afonso C.L."/>
            <person name="Miller P.J."/>
            <person name="Scott M.A."/>
            <person name="Spackman E."/>
            <person name="Goraichik I."/>
            <person name="Dimitrov K.M."/>
            <person name="Suarez D.L."/>
            <person name="Swayne D.E."/>
        </authorList>
    </citation>
    <scope>NUCLEOTIDE SEQUENCE [LARGE SCALE GENOMIC DNA]</scope>
    <source>
        <strain evidence="5">LMG 28154</strain>
    </source>
</reference>
<dbReference type="GO" id="GO:0004039">
    <property type="term" value="F:allophanate hydrolase activity"/>
    <property type="evidence" value="ECO:0007669"/>
    <property type="project" value="UniProtKB-EC"/>
</dbReference>
<dbReference type="SMART" id="SM00796">
    <property type="entry name" value="AHS1"/>
    <property type="match status" value="1"/>
</dbReference>
<protein>
    <submittedName>
        <fullName evidence="5">Allophanate hydrolase 2 subunit 1</fullName>
        <ecNumber evidence="5">3.5.1.54</ecNumber>
    </submittedName>
</protein>
<sequence length="258" mass="27414">MGMRAVQFRAGILRSPSAASRQHFVGNLFVTRPNAASLPSMITPRIYPLGDTAIVCETPPPATLECQRRVWAVAHAATGWQHVVDVVPGMNNLTIVFDPLATTADALTPLMKAAWRDADGVAESSREIEIPVDYGGEFGPDLDAVAKHTGLAADEIVRRHAGGSYIVFFLGFQPGFAYMGGLESALHTPRRAMPRVEVPAGSVGIGGEQTGIYPAAAPGGWQLIGRTPLTLFDPARTPPTLLQPGDRVRFTVAGVHTG</sequence>
<dbReference type="SUPFAM" id="SSF160467">
    <property type="entry name" value="PH0987 N-terminal domain-like"/>
    <property type="match status" value="1"/>
</dbReference>
<dbReference type="Pfam" id="PF02682">
    <property type="entry name" value="CT_C_D"/>
    <property type="match status" value="1"/>
</dbReference>
<name>A0A238H8R0_9BURK</name>
<dbReference type="Gene3D" id="3.30.1360.40">
    <property type="match status" value="1"/>
</dbReference>
<evidence type="ECO:0000256" key="3">
    <source>
        <dbReference type="ARBA" id="ARBA00022840"/>
    </source>
</evidence>
<accession>A0A238H8R0</accession>
<keyword evidence="1" id="KW-0547">Nucleotide-binding</keyword>
<organism evidence="5 6">
    <name type="scientific">Burkholderia singularis</name>
    <dbReference type="NCBI Taxonomy" id="1503053"/>
    <lineage>
        <taxon>Bacteria</taxon>
        <taxon>Pseudomonadati</taxon>
        <taxon>Pseudomonadota</taxon>
        <taxon>Betaproteobacteria</taxon>
        <taxon>Burkholderiales</taxon>
        <taxon>Burkholderiaceae</taxon>
        <taxon>Burkholderia</taxon>
        <taxon>pseudomallei group</taxon>
    </lineage>
</organism>
<dbReference type="PANTHER" id="PTHR34698">
    <property type="entry name" value="5-OXOPROLINASE SUBUNIT B"/>
    <property type="match status" value="1"/>
</dbReference>
<dbReference type="EMBL" id="FXAN01000074">
    <property type="protein sequence ID" value="SMG01465.1"/>
    <property type="molecule type" value="Genomic_DNA"/>
</dbReference>
<dbReference type="AlphaFoldDB" id="A0A238H8R0"/>
<dbReference type="EC" id="3.5.1.54" evidence="5"/>